<dbReference type="FunFam" id="3.30.1130.10:FF:000003">
    <property type="entry name" value="7,8-dihydroneopterin aldolase"/>
    <property type="match status" value="1"/>
</dbReference>
<evidence type="ECO:0000256" key="6">
    <source>
        <dbReference type="ARBA" id="ARBA00009640"/>
    </source>
</evidence>
<dbReference type="Gene3D" id="3.30.1130.10">
    <property type="match status" value="1"/>
</dbReference>
<keyword evidence="11 13" id="KW-0289">Folate biosynthesis</keyword>
<keyword evidence="9 15" id="KW-0418">Kinase</keyword>
<dbReference type="CDD" id="cd00483">
    <property type="entry name" value="HPPK"/>
    <property type="match status" value="1"/>
</dbReference>
<dbReference type="InterPro" id="IPR043133">
    <property type="entry name" value="GTP-CH-I_C/QueF"/>
</dbReference>
<dbReference type="InterPro" id="IPR035907">
    <property type="entry name" value="Hppk_sf"/>
</dbReference>
<comment type="pathway">
    <text evidence="3 13">Cofactor biosynthesis; tetrahydrofolate biosynthesis; 2-amino-4-hydroxy-6-hydroxymethyl-7,8-dihydropteridine diphosphate from 7,8-dihydroneopterin triphosphate: step 3/4.</text>
</comment>
<dbReference type="PANTHER" id="PTHR43071:SF1">
    <property type="entry name" value="2-AMINO-4-HYDROXY-6-HYDROXYMETHYLDIHYDROPTERIDINE PYROPHOSPHOKINASE"/>
    <property type="match status" value="1"/>
</dbReference>
<evidence type="ECO:0000313" key="16">
    <source>
        <dbReference type="Proteomes" id="UP000283295"/>
    </source>
</evidence>
<dbReference type="EMBL" id="QRVK01000005">
    <property type="protein sequence ID" value="RGS43633.1"/>
    <property type="molecule type" value="Genomic_DNA"/>
</dbReference>
<dbReference type="SUPFAM" id="SSF55620">
    <property type="entry name" value="Tetrahydrobiopterin biosynthesis enzymes-like"/>
    <property type="match status" value="1"/>
</dbReference>
<evidence type="ECO:0000256" key="13">
    <source>
        <dbReference type="RuleBase" id="RU362079"/>
    </source>
</evidence>
<sequence length="273" mass="30891">MDKINIKGLEIFAHHGVYREETVLGQKFIVDVSMHVSTRAAGRSDDLDKSVNYGLVCNDIQDIMKNKNYKLIETVAEEIADTILLKYDDVRGVDVTVKKPWAPVLVHVDNVSVSISRKKHVAYLGLGSNMGDRESYLDMAIDELNKDRYTKVTKVSDFIETEPYGGVEQDDFLNGCLEIETLREPEELLELVNAIEKDAGRKRIIHWGPRTLDIDILLFDDLVYDSEDLHIPHAEMHKRAFVLQPLSAIAGYKRHPLLGSTVDELASKLDKNS</sequence>
<dbReference type="PROSITE" id="PS00794">
    <property type="entry name" value="HPPK"/>
    <property type="match status" value="1"/>
</dbReference>
<comment type="catalytic activity">
    <reaction evidence="1">
        <text>6-hydroxymethyl-7,8-dihydropterin + ATP = (7,8-dihydropterin-6-yl)methyl diphosphate + AMP + H(+)</text>
        <dbReference type="Rhea" id="RHEA:11412"/>
        <dbReference type="ChEBI" id="CHEBI:15378"/>
        <dbReference type="ChEBI" id="CHEBI:30616"/>
        <dbReference type="ChEBI" id="CHEBI:44841"/>
        <dbReference type="ChEBI" id="CHEBI:72950"/>
        <dbReference type="ChEBI" id="CHEBI:456215"/>
        <dbReference type="EC" id="2.7.6.3"/>
    </reaction>
</comment>
<dbReference type="Pfam" id="PF01288">
    <property type="entry name" value="HPPK"/>
    <property type="match status" value="1"/>
</dbReference>
<evidence type="ECO:0000256" key="12">
    <source>
        <dbReference type="ARBA" id="ARBA00023239"/>
    </source>
</evidence>
<proteinExistence type="inferred from homology"/>
<evidence type="ECO:0000313" key="15">
    <source>
        <dbReference type="EMBL" id="RGS43633.1"/>
    </source>
</evidence>
<keyword evidence="8" id="KW-0547">Nucleotide-binding</keyword>
<dbReference type="UniPathway" id="UPA00077">
    <property type="reaction ID" value="UER00154"/>
</dbReference>
<dbReference type="GO" id="GO:0004150">
    <property type="term" value="F:dihydroneopterin aldolase activity"/>
    <property type="evidence" value="ECO:0007669"/>
    <property type="project" value="UniProtKB-UniRule"/>
</dbReference>
<accession>A0A3R5WSN8</accession>
<evidence type="ECO:0000256" key="5">
    <source>
        <dbReference type="ARBA" id="ARBA00005708"/>
    </source>
</evidence>
<dbReference type="InterPro" id="IPR006157">
    <property type="entry name" value="FolB_dom"/>
</dbReference>
<evidence type="ECO:0000259" key="14">
    <source>
        <dbReference type="PROSITE" id="PS00794"/>
    </source>
</evidence>
<dbReference type="GO" id="GO:0046654">
    <property type="term" value="P:tetrahydrofolate biosynthetic process"/>
    <property type="evidence" value="ECO:0007669"/>
    <property type="project" value="UniProtKB-UniRule"/>
</dbReference>
<comment type="catalytic activity">
    <reaction evidence="2 13">
        <text>7,8-dihydroneopterin = 6-hydroxymethyl-7,8-dihydropterin + glycolaldehyde</text>
        <dbReference type="Rhea" id="RHEA:10540"/>
        <dbReference type="ChEBI" id="CHEBI:17001"/>
        <dbReference type="ChEBI" id="CHEBI:17071"/>
        <dbReference type="ChEBI" id="CHEBI:44841"/>
        <dbReference type="EC" id="4.1.2.25"/>
    </reaction>
</comment>
<name>A0A3R5WSN8_9FIRM</name>
<dbReference type="PANTHER" id="PTHR43071">
    <property type="entry name" value="2-AMINO-4-HYDROXY-6-HYDROXYMETHYLDIHYDROPTERIDINE PYROPHOSPHOKINASE"/>
    <property type="match status" value="1"/>
</dbReference>
<comment type="pathway">
    <text evidence="4">Cofactor biosynthesis; tetrahydrofolate biosynthesis; 2-amino-4-hydroxy-6-hydroxymethyl-7,8-dihydropteridine diphosphate from 7,8-dihydroneopterin triphosphate: step 4/4.</text>
</comment>
<dbReference type="GO" id="GO:0003848">
    <property type="term" value="F:2-amino-4-hydroxy-6-hydroxymethyldihydropteridine diphosphokinase activity"/>
    <property type="evidence" value="ECO:0007669"/>
    <property type="project" value="UniProtKB-EC"/>
</dbReference>
<evidence type="ECO:0000256" key="4">
    <source>
        <dbReference type="ARBA" id="ARBA00005051"/>
    </source>
</evidence>
<gene>
    <name evidence="15" type="primary">folK</name>
    <name evidence="15" type="ORF">DWX94_03425</name>
</gene>
<dbReference type="OrthoDB" id="9808041at2"/>
<organism evidence="15 16">
    <name type="scientific">Coprococcus eutactus</name>
    <dbReference type="NCBI Taxonomy" id="33043"/>
    <lineage>
        <taxon>Bacteria</taxon>
        <taxon>Bacillati</taxon>
        <taxon>Bacillota</taxon>
        <taxon>Clostridia</taxon>
        <taxon>Lachnospirales</taxon>
        <taxon>Lachnospiraceae</taxon>
        <taxon>Coprococcus</taxon>
    </lineage>
</organism>
<dbReference type="GO" id="GO:0046656">
    <property type="term" value="P:folic acid biosynthetic process"/>
    <property type="evidence" value="ECO:0007669"/>
    <property type="project" value="UniProtKB-UniRule"/>
</dbReference>
<dbReference type="Gene3D" id="3.30.70.560">
    <property type="entry name" value="7,8-Dihydro-6-hydroxymethylpterin-pyrophosphokinase HPPK"/>
    <property type="match status" value="1"/>
</dbReference>
<evidence type="ECO:0000256" key="11">
    <source>
        <dbReference type="ARBA" id="ARBA00022909"/>
    </source>
</evidence>
<feature type="domain" description="7,8-dihydro-6-hydroxymethylpterin-pyrophosphokinase" evidence="14">
    <location>
        <begin position="206"/>
        <end position="217"/>
    </location>
</feature>
<dbReference type="CDD" id="cd00534">
    <property type="entry name" value="DHNA_DHNTPE"/>
    <property type="match status" value="1"/>
</dbReference>
<reference evidence="15 16" key="1">
    <citation type="submission" date="2018-08" db="EMBL/GenBank/DDBJ databases">
        <title>A genome reference for cultivated species of the human gut microbiota.</title>
        <authorList>
            <person name="Zou Y."/>
            <person name="Xue W."/>
            <person name="Luo G."/>
        </authorList>
    </citation>
    <scope>NUCLEOTIDE SEQUENCE [LARGE SCALE GENOMIC DNA]</scope>
    <source>
        <strain evidence="15 16">AF22-21</strain>
    </source>
</reference>
<dbReference type="NCBIfam" id="TIGR00526">
    <property type="entry name" value="folB_dom"/>
    <property type="match status" value="1"/>
</dbReference>
<keyword evidence="7 15" id="KW-0808">Transferase</keyword>
<dbReference type="GO" id="GO:0005524">
    <property type="term" value="F:ATP binding"/>
    <property type="evidence" value="ECO:0007669"/>
    <property type="project" value="UniProtKB-KW"/>
</dbReference>
<dbReference type="EC" id="4.1.2.25" evidence="13"/>
<dbReference type="Proteomes" id="UP000283295">
    <property type="component" value="Unassembled WGS sequence"/>
</dbReference>
<evidence type="ECO:0000256" key="2">
    <source>
        <dbReference type="ARBA" id="ARBA00001353"/>
    </source>
</evidence>
<dbReference type="AlphaFoldDB" id="A0A3R5WSN8"/>
<dbReference type="InterPro" id="IPR006156">
    <property type="entry name" value="Dihydroneopterin_aldolase"/>
</dbReference>
<comment type="function">
    <text evidence="13">Catalyzes the conversion of 7,8-dihydroneopterin to 6-hydroxymethyl-7,8-dihydropterin.</text>
</comment>
<evidence type="ECO:0000256" key="10">
    <source>
        <dbReference type="ARBA" id="ARBA00022840"/>
    </source>
</evidence>
<keyword evidence="12 13" id="KW-0456">Lyase</keyword>
<dbReference type="EC" id="2.7.6.3" evidence="13"/>
<keyword evidence="10" id="KW-0067">ATP-binding</keyword>
<dbReference type="NCBIfam" id="TIGR01498">
    <property type="entry name" value="folK"/>
    <property type="match status" value="1"/>
</dbReference>
<dbReference type="SUPFAM" id="SSF55083">
    <property type="entry name" value="6-hydroxymethyl-7,8-dihydropterin pyrophosphokinase, HPPK"/>
    <property type="match status" value="1"/>
</dbReference>
<comment type="caution">
    <text evidence="15">The sequence shown here is derived from an EMBL/GenBank/DDBJ whole genome shotgun (WGS) entry which is preliminary data.</text>
</comment>
<dbReference type="InterPro" id="IPR000550">
    <property type="entry name" value="Hppk"/>
</dbReference>
<evidence type="ECO:0000256" key="8">
    <source>
        <dbReference type="ARBA" id="ARBA00022741"/>
    </source>
</evidence>
<dbReference type="GO" id="GO:0016301">
    <property type="term" value="F:kinase activity"/>
    <property type="evidence" value="ECO:0007669"/>
    <property type="project" value="UniProtKB-KW"/>
</dbReference>
<dbReference type="NCBIfam" id="TIGR00525">
    <property type="entry name" value="folB"/>
    <property type="match status" value="1"/>
</dbReference>
<comment type="similarity">
    <text evidence="5 13">Belongs to the DHNA family.</text>
</comment>
<evidence type="ECO:0000256" key="3">
    <source>
        <dbReference type="ARBA" id="ARBA00005013"/>
    </source>
</evidence>
<evidence type="ECO:0000256" key="9">
    <source>
        <dbReference type="ARBA" id="ARBA00022777"/>
    </source>
</evidence>
<dbReference type="Pfam" id="PF02152">
    <property type="entry name" value="FolB"/>
    <property type="match status" value="1"/>
</dbReference>
<protein>
    <recommendedName>
        <fullName evidence="13">Bifunctional folate synthesis protein</fullName>
    </recommendedName>
    <domain>
        <recommendedName>
            <fullName evidence="13">Dihydroneopterin aldolase</fullName>
            <shortName evidence="13">DHNA</shortName>
            <ecNumber evidence="13">4.1.2.25</ecNumber>
        </recommendedName>
        <alternativeName>
            <fullName evidence="13">7,8-dihydroneopterin aldolase</fullName>
        </alternativeName>
    </domain>
    <domain>
        <recommendedName>
            <fullName evidence="13">2-amino-4-hydroxy-6-hydroxymethyldihydropteridine pyrophosphokinase</fullName>
            <ecNumber evidence="13">2.7.6.3</ecNumber>
        </recommendedName>
        <alternativeName>
            <fullName evidence="13">6-hydroxymethyl-7,8-dihydropterin pyrophosphokinase</fullName>
            <shortName evidence="13">PPPK</shortName>
        </alternativeName>
        <alternativeName>
            <fullName evidence="13">7,8-dihydro-6-hydroxymethylpterin pyrophosphokinase</fullName>
            <shortName evidence="13">HPPK</shortName>
        </alternativeName>
    </domain>
</protein>
<dbReference type="SMART" id="SM00905">
    <property type="entry name" value="FolB"/>
    <property type="match status" value="1"/>
</dbReference>
<evidence type="ECO:0000256" key="7">
    <source>
        <dbReference type="ARBA" id="ARBA00022679"/>
    </source>
</evidence>
<evidence type="ECO:0000256" key="1">
    <source>
        <dbReference type="ARBA" id="ARBA00000198"/>
    </source>
</evidence>
<comment type="similarity">
    <text evidence="6">In the N-terminal section; belongs to the DHNA family.</text>
</comment>